<sequence length="2035" mass="222093">MAPPLHRPLGLTAAALAIVCTALICTAAQAAQIQSITPSGSVSSDTAQVVVNLRQPAVVLGRPDAPAPVAIACEGVQVEGQGRWVNEKRWVFDFNTPLPGGVRCTVTADPSFRDLEDTSITGAKPHRFDTGGPIVERIRPYTWSSAIDEEQHFLLSTNGAVDLKTLSGKVWCQSADVGERIPVRLLDDQERAKLLQSTGMGRADDYDADYEADDGEGDAPEPGTSAAADPRRYIALACQRRLTPGTDVQLVWGKGIASPAGVATDEPQRFSYTVRKPFEANFSCQREQADRKCIPVLPMRLQFNAPVEATQLPKIKLRAGGQEWPARAQAGDDYGYADGDLFDAAAVLADPARFEGRQIHSVVFEGPFPENTRMSLELDGALSDDAGRPLSNAASFPLAVATDRAPPLAKFPTGEFAVIERFAEGYHEPALLPVSLRAVEVPLPIQTLRLGADASDADIIDWMYRTEKYQPGRYVSRKQAGEDGIRKLPTFVPSETRDRHESYLETRALSLLDGASQVSQQTIPARKDNPDREATEVVGIPLEPGFQVVEIASPALGEALLAPDYEGPRTLYARTAVLVTNLSVHFKLGAANSLAWVTSLDSGKPVAGATVRVNSCEGQQVAEATTDANGVARFDDISGRPQCRRNGDYWHDRAYMVSARSPDGQDLGLVWTDWQRGIEPWRFQVPTDYALQGDSELAHTVFDRTLLRAGETVSMKHYVRLPVLAGIDGKSFGPDELLIRHNGSGQEFTQTLEWYKTSGGGLSADSSLQLPRLAPLGSYSVILRDNETNDDLYTGSFRVEEFRLPVFEGSVVPVGGQALVGVEQIDMNLQLGYVSGGGAAHWPVQVSAMLEPLAVRFANYENYRFDPPARRDDTADEAPIQEQASRKLVMDKRPLKLDAQGNTRFSIDAKDRSDRPQNLRIEATFEDPNGEMQTITRVEPVWPAAVLVGLRTDYWISVDKPLAVQAVALTPDGKPAAGTQVSVRARSHTTLTTRKRMVGGFYKYEHQYESKDLGQVCGGKSDAAGRIECKVQLEEPGQIELIASASDGSGRDYAAATSVWVTRKGEVWFDGEASDRMDVLPEKPFYEPGETARFQVRMPYRKAQALVAVEREGILETHLMELSGSDPSFTLKVGDQWSPNMYVSVLAVRGRLREVPWYSFFTWGFRSPRVWWQAWRNDTGEAVPPTALVDLSKPSYRFGVAAVKVGHASHRINVQVKADKTRYATREKAVLDIQATLPGGKPAAGAEVALAVVDKALLELAPNQSWDLLSAMMRERSWSVQTATAQMEVVGRRHYGRKAAPAGGGGGADGATRELFDTLLLWQPRVQLDAQGKARVEVPLNDSITTFHAEAVADAGVQFFGSGSAELKVAQDLQIISGLPPVVREGDVFDARFTIRNSTDAPLKAIVEAAIQSGDVLPNGAAPALAPQTVEIAAGSAQTVQWRVTVPYLGQPEPEARQTWTLSARTEGGKVVAEDRIELPQTIVPAIPVTVRQASLRQLTEPLELQVGMPGDALEGRGGIHIDAQASLGGDLLPGLTRWWRYYPYACLEQRYGKAIGLMDTSLWKGVADDLPAYLDDDSLASYFPPRRGDDGSVFLTAHLLAADAALAALGETELRIDEGSRQRMIEALTAFAEGRLQREVFAPRNDLPIYKLMVIAALASHGAAEPRLLESIQITPQRWPTHAVLDWLQILKKLPNLPQRAQRLEEVQQELLSRILQTGAQVLFTTEKTDDWWWMMQNGDTNAARLLYLTADMPEWKDEMGGLASGLLARQRQGAWSTTTANLWGQLAVRQFARIHESVPVTGTLAAALGAERQSADWPAQAAATGSDTASRPVNTSTDKLHLEFGWPDAIARLGDAENASRLAITQQGTGAPWVTISSLAAVPLKAPVHSGLRLEKSITPIQQAVPGQWSQGDIYRVRLVIHSNAQVGITALTDPIPSGSTILGGGLGRDSAIATEGEAQQRGYAIAWEERKMDMMRVYYYAIWPGSTQYEYTVRLNQPGEFSLPATRVEAMYMPHVFGEVPNDAMHIGPLPQ</sequence>
<dbReference type="PANTHER" id="PTHR40094:SF1">
    <property type="entry name" value="UBIQUITIN DOMAIN-CONTAINING PROTEIN"/>
    <property type="match status" value="1"/>
</dbReference>
<dbReference type="GO" id="GO:0004866">
    <property type="term" value="F:endopeptidase inhibitor activity"/>
    <property type="evidence" value="ECO:0007669"/>
    <property type="project" value="InterPro"/>
</dbReference>
<dbReference type="Pfam" id="PF00207">
    <property type="entry name" value="A2M"/>
    <property type="match status" value="1"/>
</dbReference>
<gene>
    <name evidence="6" type="ORF">D8I35_17815</name>
</gene>
<dbReference type="SMART" id="SM01360">
    <property type="entry name" value="A2M"/>
    <property type="match status" value="1"/>
</dbReference>
<feature type="region of interest" description="Disordered" evidence="2">
    <location>
        <begin position="196"/>
        <end position="227"/>
    </location>
</feature>
<evidence type="ECO:0000313" key="7">
    <source>
        <dbReference type="Proteomes" id="UP000278006"/>
    </source>
</evidence>
<feature type="chain" id="PRO_5018020208" evidence="3">
    <location>
        <begin position="31"/>
        <end position="2035"/>
    </location>
</feature>
<feature type="domain" description="Alpha-2-macroglobulin" evidence="5">
    <location>
        <begin position="1319"/>
        <end position="1409"/>
    </location>
</feature>
<dbReference type="InterPro" id="IPR041246">
    <property type="entry name" value="Bact_MG10"/>
</dbReference>
<name>A0A3M6QKJ5_9BURK</name>
<keyword evidence="7" id="KW-1185">Reference proteome</keyword>
<dbReference type="Pfam" id="PF01835">
    <property type="entry name" value="MG2"/>
    <property type="match status" value="1"/>
</dbReference>
<accession>A0A3M6QKJ5</accession>
<evidence type="ECO:0000256" key="3">
    <source>
        <dbReference type="SAM" id="SignalP"/>
    </source>
</evidence>
<organism evidence="6 7">
    <name type="scientific">Corticibacter populi</name>
    <dbReference type="NCBI Taxonomy" id="1550736"/>
    <lineage>
        <taxon>Bacteria</taxon>
        <taxon>Pseudomonadati</taxon>
        <taxon>Pseudomonadota</taxon>
        <taxon>Betaproteobacteria</taxon>
        <taxon>Burkholderiales</taxon>
        <taxon>Comamonadaceae</taxon>
        <taxon>Corticibacter</taxon>
    </lineage>
</organism>
<dbReference type="InterPro" id="IPR001599">
    <property type="entry name" value="Macroglobln_a2"/>
</dbReference>
<dbReference type="Pfam" id="PF17973">
    <property type="entry name" value="bMG10"/>
    <property type="match status" value="1"/>
</dbReference>
<reference evidence="6 7" key="1">
    <citation type="submission" date="2018-10" db="EMBL/GenBank/DDBJ databases">
        <title>Draft genome of Cortibacter populi DSM10536.</title>
        <authorList>
            <person name="Bernier A.-M."/>
            <person name="Bernard K."/>
        </authorList>
    </citation>
    <scope>NUCLEOTIDE SEQUENCE [LARGE SCALE GENOMIC DNA]</scope>
    <source>
        <strain evidence="6 7">DSM 105136</strain>
    </source>
</reference>
<evidence type="ECO:0000256" key="1">
    <source>
        <dbReference type="ARBA" id="ARBA00010556"/>
    </source>
</evidence>
<dbReference type="PANTHER" id="PTHR40094">
    <property type="entry name" value="ALPHA-2-MACROGLOBULIN HOMOLOG"/>
    <property type="match status" value="1"/>
</dbReference>
<dbReference type="InterPro" id="IPR051802">
    <property type="entry name" value="YfhM-like"/>
</dbReference>
<dbReference type="RefSeq" id="WP_122231805.1">
    <property type="nucleotide sequence ID" value="NZ_RDQO01000007.1"/>
</dbReference>
<dbReference type="Pfam" id="PF11974">
    <property type="entry name" value="bMG3"/>
    <property type="match status" value="1"/>
</dbReference>
<dbReference type="Pfam" id="PF07703">
    <property type="entry name" value="A2M_BRD"/>
    <property type="match status" value="1"/>
</dbReference>
<evidence type="ECO:0000313" key="6">
    <source>
        <dbReference type="EMBL" id="RMX03029.1"/>
    </source>
</evidence>
<dbReference type="Gene3D" id="2.60.40.1930">
    <property type="match status" value="1"/>
</dbReference>
<keyword evidence="3" id="KW-0732">Signal</keyword>
<dbReference type="OrthoDB" id="9767116at2"/>
<dbReference type="EMBL" id="RDQO01000007">
    <property type="protein sequence ID" value="RMX03029.1"/>
    <property type="molecule type" value="Genomic_DNA"/>
</dbReference>
<evidence type="ECO:0000259" key="4">
    <source>
        <dbReference type="SMART" id="SM01359"/>
    </source>
</evidence>
<dbReference type="SMART" id="SM01359">
    <property type="entry name" value="A2M_N_2"/>
    <property type="match status" value="1"/>
</dbReference>
<feature type="domain" description="Alpha-2-macroglobulin bait region" evidence="4">
    <location>
        <begin position="1077"/>
        <end position="1260"/>
    </location>
</feature>
<proteinExistence type="inferred from homology"/>
<dbReference type="Proteomes" id="UP000278006">
    <property type="component" value="Unassembled WGS sequence"/>
</dbReference>
<dbReference type="InterPro" id="IPR011625">
    <property type="entry name" value="A2M_N_BRD"/>
</dbReference>
<dbReference type="SUPFAM" id="SSF49478">
    <property type="entry name" value="Cna protein B-type domain"/>
    <property type="match status" value="1"/>
</dbReference>
<comment type="similarity">
    <text evidence="1">Belongs to the protease inhibitor I39 (alpha-2-macroglobulin) family. Bacterial alpha-2-macroglobulin subfamily.</text>
</comment>
<dbReference type="InterPro" id="IPR002890">
    <property type="entry name" value="MG2"/>
</dbReference>
<comment type="caution">
    <text evidence="6">The sequence shown here is derived from an EMBL/GenBank/DDBJ whole genome shotgun (WGS) entry which is preliminary data.</text>
</comment>
<protein>
    <submittedName>
        <fullName evidence="6">Alpha-2-macroglobulin</fullName>
    </submittedName>
</protein>
<dbReference type="InterPro" id="IPR021868">
    <property type="entry name" value="Alpha_2_Macroglob_MG3"/>
</dbReference>
<evidence type="ECO:0000256" key="2">
    <source>
        <dbReference type="SAM" id="MobiDB-lite"/>
    </source>
</evidence>
<evidence type="ECO:0000259" key="5">
    <source>
        <dbReference type="SMART" id="SM01360"/>
    </source>
</evidence>
<feature type="compositionally biased region" description="Acidic residues" evidence="2">
    <location>
        <begin position="206"/>
        <end position="219"/>
    </location>
</feature>
<feature type="signal peptide" evidence="3">
    <location>
        <begin position="1"/>
        <end position="30"/>
    </location>
</feature>